<dbReference type="GO" id="GO:0045039">
    <property type="term" value="P:protein insertion into mitochondrial inner membrane"/>
    <property type="evidence" value="ECO:0007669"/>
    <property type="project" value="UniProtKB-UniRule"/>
</dbReference>
<comment type="subunit">
    <text evidence="9">Component of the TIM22 complex.</text>
</comment>
<dbReference type="GO" id="GO:0008320">
    <property type="term" value="F:protein transmembrane transporter activity"/>
    <property type="evidence" value="ECO:0007669"/>
    <property type="project" value="UniProtKB-UniRule"/>
</dbReference>
<keyword evidence="9" id="KW-0813">Transport</keyword>
<dbReference type="OrthoDB" id="75343at2759"/>
<evidence type="ECO:0000256" key="9">
    <source>
        <dbReference type="RuleBase" id="RU367038"/>
    </source>
</evidence>
<comment type="similarity">
    <text evidence="2 9">Belongs to the Tim17/Tim22/Tim23 family.</text>
</comment>
<proteinExistence type="inferred from homology"/>
<keyword evidence="9" id="KW-0811">Translocation</keyword>
<dbReference type="STRING" id="400727.A0A2T7PCP2"/>
<keyword evidence="6 9" id="KW-0496">Mitochondrion</keyword>
<dbReference type="AlphaFoldDB" id="A0A2T7PCP2"/>
<accession>A0A2T7PCP2</accession>
<dbReference type="EMBL" id="PZQS01000004">
    <property type="protein sequence ID" value="PVD31193.1"/>
    <property type="molecule type" value="Genomic_DNA"/>
</dbReference>
<evidence type="ECO:0000256" key="6">
    <source>
        <dbReference type="ARBA" id="ARBA00023128"/>
    </source>
</evidence>
<keyword evidence="4 9" id="KW-0999">Mitochondrion inner membrane</keyword>
<dbReference type="Proteomes" id="UP000245119">
    <property type="component" value="Linkage Group LG4"/>
</dbReference>
<evidence type="ECO:0000256" key="3">
    <source>
        <dbReference type="ARBA" id="ARBA00022692"/>
    </source>
</evidence>
<keyword evidence="7" id="KW-0472">Membrane</keyword>
<name>A0A2T7PCP2_POMCA</name>
<keyword evidence="9" id="KW-0653">Protein transport</keyword>
<evidence type="ECO:0000313" key="10">
    <source>
        <dbReference type="EMBL" id="PVD31193.1"/>
    </source>
</evidence>
<sequence>MAASINNMGERDVQSSSPSFSEFNLIISHVIGDKKTPPKSLPVIGIPQLPLTREEVFVHSVFESCTFKSTMSCVIGFALGGAFGLFTAGVDPMSTISTETPTTRMVLLEMKNRALSYGKNFAMIGAMFAGTECLLESYRGKSDMMNGTLSGGIVGGVIGFRAGLKPGLVGAAGFALFSTAIDYFLRH</sequence>
<evidence type="ECO:0000256" key="1">
    <source>
        <dbReference type="ARBA" id="ARBA00004448"/>
    </source>
</evidence>
<dbReference type="InterPro" id="IPR039175">
    <property type="entry name" value="TIM22"/>
</dbReference>
<comment type="function">
    <text evidence="8 9">Essential core component of the TIM22 complex, a complex that mediates the import and insertion of multi-pass transmembrane proteins into the mitochondrial inner membrane. In the TIM22 complex, it constitutes the voltage-activated and signal-gated channel. Forms a twin-pore translocase that uses the membrane potential as external driving force in 2 voltage-dependent steps.</text>
</comment>
<dbReference type="PANTHER" id="PTHR14110">
    <property type="entry name" value="MITOCHONDRIAL IMPORT INNER MEMBRANE TRANSLOCASE SUBUNIT TIM22"/>
    <property type="match status" value="1"/>
</dbReference>
<organism evidence="10 11">
    <name type="scientific">Pomacea canaliculata</name>
    <name type="common">Golden apple snail</name>
    <dbReference type="NCBI Taxonomy" id="400727"/>
    <lineage>
        <taxon>Eukaryota</taxon>
        <taxon>Metazoa</taxon>
        <taxon>Spiralia</taxon>
        <taxon>Lophotrochozoa</taxon>
        <taxon>Mollusca</taxon>
        <taxon>Gastropoda</taxon>
        <taxon>Caenogastropoda</taxon>
        <taxon>Architaenioglossa</taxon>
        <taxon>Ampullarioidea</taxon>
        <taxon>Ampullariidae</taxon>
        <taxon>Pomacea</taxon>
    </lineage>
</organism>
<comment type="caution">
    <text evidence="10">The sequence shown here is derived from an EMBL/GenBank/DDBJ whole genome shotgun (WGS) entry which is preliminary data.</text>
</comment>
<evidence type="ECO:0000256" key="7">
    <source>
        <dbReference type="ARBA" id="ARBA00023136"/>
    </source>
</evidence>
<dbReference type="OMA" id="VNPNMAD"/>
<comment type="subcellular location">
    <subcellularLocation>
        <location evidence="1 9">Mitochondrion inner membrane</location>
        <topology evidence="1 9">Multi-pass membrane protein</topology>
    </subcellularLocation>
</comment>
<keyword evidence="3" id="KW-0812">Transmembrane</keyword>
<gene>
    <name evidence="10" type="ORF">C0Q70_06605</name>
</gene>
<dbReference type="PANTHER" id="PTHR14110:SF0">
    <property type="entry name" value="MITOCHONDRIAL IMPORT INNER MEMBRANE TRANSLOCASE SUBUNIT TIM22"/>
    <property type="match status" value="1"/>
</dbReference>
<dbReference type="GO" id="GO:0042721">
    <property type="term" value="C:TIM22 mitochondrial import inner membrane insertion complex"/>
    <property type="evidence" value="ECO:0007669"/>
    <property type="project" value="UniProtKB-UniRule"/>
</dbReference>
<keyword evidence="5" id="KW-1133">Transmembrane helix</keyword>
<reference evidence="10 11" key="1">
    <citation type="submission" date="2018-04" db="EMBL/GenBank/DDBJ databases">
        <title>The genome of golden apple snail Pomacea canaliculata provides insight into stress tolerance and invasive adaptation.</title>
        <authorList>
            <person name="Liu C."/>
            <person name="Liu B."/>
            <person name="Ren Y."/>
            <person name="Zhang Y."/>
            <person name="Wang H."/>
            <person name="Li S."/>
            <person name="Jiang F."/>
            <person name="Yin L."/>
            <person name="Zhang G."/>
            <person name="Qian W."/>
            <person name="Fan W."/>
        </authorList>
    </citation>
    <scope>NUCLEOTIDE SEQUENCE [LARGE SCALE GENOMIC DNA]</scope>
    <source>
        <strain evidence="10">SZHN2017</strain>
        <tissue evidence="10">Muscle</tissue>
    </source>
</reference>
<evidence type="ECO:0000256" key="2">
    <source>
        <dbReference type="ARBA" id="ARBA00008444"/>
    </source>
</evidence>
<keyword evidence="11" id="KW-1185">Reference proteome</keyword>
<evidence type="ECO:0000256" key="8">
    <source>
        <dbReference type="ARBA" id="ARBA00024713"/>
    </source>
</evidence>
<evidence type="ECO:0000256" key="5">
    <source>
        <dbReference type="ARBA" id="ARBA00022989"/>
    </source>
</evidence>
<dbReference type="GO" id="GO:0030943">
    <property type="term" value="F:mitochondrion targeting sequence binding"/>
    <property type="evidence" value="ECO:0007669"/>
    <property type="project" value="TreeGrafter"/>
</dbReference>
<protein>
    <recommendedName>
        <fullName evidence="9">Mitochondrial import inner membrane translocase subunit TIM22</fullName>
    </recommendedName>
</protein>
<evidence type="ECO:0000313" key="11">
    <source>
        <dbReference type="Proteomes" id="UP000245119"/>
    </source>
</evidence>
<evidence type="ECO:0000256" key="4">
    <source>
        <dbReference type="ARBA" id="ARBA00022792"/>
    </source>
</evidence>
<dbReference type="Pfam" id="PF02466">
    <property type="entry name" value="Tim17"/>
    <property type="match status" value="1"/>
</dbReference>